<dbReference type="SUPFAM" id="SSF53098">
    <property type="entry name" value="Ribonuclease H-like"/>
    <property type="match status" value="1"/>
</dbReference>
<protein>
    <submittedName>
        <fullName evidence="3">Uncharacterized protein K02A2.6-like</fullName>
    </submittedName>
</protein>
<dbReference type="InterPro" id="IPR012337">
    <property type="entry name" value="RNaseH-like_sf"/>
</dbReference>
<gene>
    <name evidence="3" type="primary">LOC100374695</name>
</gene>
<proteinExistence type="predicted"/>
<dbReference type="InterPro" id="IPR050951">
    <property type="entry name" value="Retrovirus_Pol_polyprotein"/>
</dbReference>
<dbReference type="GeneID" id="100374695"/>
<dbReference type="Pfam" id="PF17921">
    <property type="entry name" value="Integrase_H2C2"/>
    <property type="match status" value="1"/>
</dbReference>
<keyword evidence="2" id="KW-1185">Reference proteome</keyword>
<evidence type="ECO:0000259" key="1">
    <source>
        <dbReference type="PROSITE" id="PS50994"/>
    </source>
</evidence>
<dbReference type="RefSeq" id="XP_002738307.1">
    <property type="nucleotide sequence ID" value="XM_002738261.1"/>
</dbReference>
<sequence>MILKKPLHSTPKRLQRMLLRLQQYEVNLLYHPGKQMYLADTLSRAYLLDEPLDGLQTDIETVNMLDYLPIAEPRKDDIRQHTESDESLQMLSKVIQTGFPENKAQLTAQITPYFHIRDELSTQNGVIFKGERAVVPRSLRDDMLKRIHSSHIGIEGCLRRAKESLYWPNMSAEIKDYIAKCDVCQTVGTRQQKETLIPHEVPNRPWAKVGTDQFVLNGRDYLVTVDYYSNYWEIDYLPDTTAKTVISKLKAQFARHGIPDTCISDNGPQEVSEAFKKFSKDWGFEHITSSPRYPQSNGKVENAVKTVKNIMRKARLAGSNPYLAILDFRNTPTQGMNSSPVQRLMNRRTKTTLPTTAKLLKPSVVRNVGKQIKKNKAKQAYYYNKGAKDVQTLQQGDTVRIMPTAISDKEWKKAEVNKQVNIRSYEVTTEEGRILRRNRKHLRKTGEKYTPNETADIVATPANLATRIETKKQEHKIISPDVSIAEQDDKAYNSTQNIAENSVRMTRSGRVIRKPQYLTDYVENC</sequence>
<dbReference type="InterPro" id="IPR041588">
    <property type="entry name" value="Integrase_H2C2"/>
</dbReference>
<accession>A0ABM0GVL8</accession>
<dbReference type="Gene3D" id="3.30.420.10">
    <property type="entry name" value="Ribonuclease H-like superfamily/Ribonuclease H"/>
    <property type="match status" value="1"/>
</dbReference>
<dbReference type="Proteomes" id="UP000694865">
    <property type="component" value="Unplaced"/>
</dbReference>
<evidence type="ECO:0000313" key="2">
    <source>
        <dbReference type="Proteomes" id="UP000694865"/>
    </source>
</evidence>
<feature type="domain" description="Integrase catalytic" evidence="1">
    <location>
        <begin position="198"/>
        <end position="362"/>
    </location>
</feature>
<evidence type="ECO:0000313" key="3">
    <source>
        <dbReference type="RefSeq" id="XP_002738307.1"/>
    </source>
</evidence>
<reference evidence="3" key="1">
    <citation type="submission" date="2025-08" db="UniProtKB">
        <authorList>
            <consortium name="RefSeq"/>
        </authorList>
    </citation>
    <scope>IDENTIFICATION</scope>
    <source>
        <tissue evidence="3">Testes</tissue>
    </source>
</reference>
<dbReference type="PANTHER" id="PTHR37984:SF8">
    <property type="entry name" value="CCHC-TYPE DOMAIN-CONTAINING PROTEIN"/>
    <property type="match status" value="1"/>
</dbReference>
<dbReference type="Pfam" id="PF00665">
    <property type="entry name" value="rve"/>
    <property type="match status" value="1"/>
</dbReference>
<dbReference type="PANTHER" id="PTHR37984">
    <property type="entry name" value="PROTEIN CBG26694"/>
    <property type="match status" value="1"/>
</dbReference>
<name>A0ABM0GVL8_SACKO</name>
<dbReference type="InterPro" id="IPR001584">
    <property type="entry name" value="Integrase_cat-core"/>
</dbReference>
<dbReference type="Gene3D" id="1.10.340.70">
    <property type="match status" value="1"/>
</dbReference>
<dbReference type="PROSITE" id="PS50994">
    <property type="entry name" value="INTEGRASE"/>
    <property type="match status" value="1"/>
</dbReference>
<dbReference type="InterPro" id="IPR036397">
    <property type="entry name" value="RNaseH_sf"/>
</dbReference>
<organism evidence="2 3">
    <name type="scientific">Saccoglossus kowalevskii</name>
    <name type="common">Acorn worm</name>
    <dbReference type="NCBI Taxonomy" id="10224"/>
    <lineage>
        <taxon>Eukaryota</taxon>
        <taxon>Metazoa</taxon>
        <taxon>Hemichordata</taxon>
        <taxon>Enteropneusta</taxon>
        <taxon>Harrimaniidae</taxon>
        <taxon>Saccoglossus</taxon>
    </lineage>
</organism>